<gene>
    <name evidence="1" type="ORF">MPSYJ_12780</name>
</gene>
<dbReference type="Proteomes" id="UP000466514">
    <property type="component" value="Chromosome"/>
</dbReference>
<sequence>MHLFLEAVVAQANCGRLPIAGTPAWAELADGDPRKLLAVAIAGEHWVLRYQVGQEQRAEAAEDVWDGADWSEVARQVQRRHEIDELRRSA</sequence>
<protein>
    <submittedName>
        <fullName evidence="1">Uncharacterized protein</fullName>
    </submittedName>
</protein>
<proteinExistence type="predicted"/>
<organism evidence="1 2">
    <name type="scientific">Mycolicibacterium psychrotolerans</name>
    <dbReference type="NCBI Taxonomy" id="216929"/>
    <lineage>
        <taxon>Bacteria</taxon>
        <taxon>Bacillati</taxon>
        <taxon>Actinomycetota</taxon>
        <taxon>Actinomycetes</taxon>
        <taxon>Mycobacteriales</taxon>
        <taxon>Mycobacteriaceae</taxon>
        <taxon>Mycolicibacterium</taxon>
    </lineage>
</organism>
<reference evidence="1 2" key="1">
    <citation type="journal article" date="2019" name="Emerg. Microbes Infect.">
        <title>Comprehensive subspecies identification of 175 nontuberculous mycobacteria species based on 7547 genomic profiles.</title>
        <authorList>
            <person name="Matsumoto Y."/>
            <person name="Kinjo T."/>
            <person name="Motooka D."/>
            <person name="Nabeya D."/>
            <person name="Jung N."/>
            <person name="Uechi K."/>
            <person name="Horii T."/>
            <person name="Iida T."/>
            <person name="Fujita J."/>
            <person name="Nakamura S."/>
        </authorList>
    </citation>
    <scope>NUCLEOTIDE SEQUENCE [LARGE SCALE GENOMIC DNA]</scope>
    <source>
        <strain evidence="1 2">JCM 13323</strain>
    </source>
</reference>
<evidence type="ECO:0000313" key="1">
    <source>
        <dbReference type="EMBL" id="BBX67817.1"/>
    </source>
</evidence>
<dbReference type="KEGG" id="mpsc:MPSYJ_12780"/>
<dbReference type="AlphaFoldDB" id="A0A7I7M7I1"/>
<dbReference type="EMBL" id="AP022574">
    <property type="protein sequence ID" value="BBX67817.1"/>
    <property type="molecule type" value="Genomic_DNA"/>
</dbReference>
<accession>A0A7I7M7I1</accession>
<dbReference type="Pfam" id="PF10888">
    <property type="entry name" value="DUF2742"/>
    <property type="match status" value="1"/>
</dbReference>
<name>A0A7I7M7I1_9MYCO</name>
<keyword evidence="2" id="KW-1185">Reference proteome</keyword>
<evidence type="ECO:0000313" key="2">
    <source>
        <dbReference type="Proteomes" id="UP000466514"/>
    </source>
</evidence>
<dbReference type="InterPro" id="IPR024384">
    <property type="entry name" value="DUF2742"/>
</dbReference>